<dbReference type="RefSeq" id="WP_099147993.1">
    <property type="nucleotide sequence ID" value="NZ_PDUD01000001.1"/>
</dbReference>
<keyword evidence="1" id="KW-0808">Transferase</keyword>
<keyword evidence="2" id="KW-1185">Reference proteome</keyword>
<dbReference type="EMBL" id="PDUD01000001">
    <property type="protein sequence ID" value="PHN08401.1"/>
    <property type="molecule type" value="Genomic_DNA"/>
</dbReference>
<evidence type="ECO:0000313" key="2">
    <source>
        <dbReference type="Proteomes" id="UP000223913"/>
    </source>
</evidence>
<name>A0A2D0NIT0_FLAN2</name>
<organism evidence="1 2">
    <name type="scientific">Flavilitoribacter nigricans (strain ATCC 23147 / DSM 23189 / NBRC 102662 / NCIMB 1420 / SS-2)</name>
    <name type="common">Lewinella nigricans</name>
    <dbReference type="NCBI Taxonomy" id="1122177"/>
    <lineage>
        <taxon>Bacteria</taxon>
        <taxon>Pseudomonadati</taxon>
        <taxon>Bacteroidota</taxon>
        <taxon>Saprospiria</taxon>
        <taxon>Saprospirales</taxon>
        <taxon>Lewinellaceae</taxon>
        <taxon>Flavilitoribacter</taxon>
    </lineage>
</organism>
<gene>
    <name evidence="1" type="ORF">CRP01_00375</name>
</gene>
<dbReference type="SUPFAM" id="SSF53756">
    <property type="entry name" value="UDP-Glycosyltransferase/glycogen phosphorylase"/>
    <property type="match status" value="1"/>
</dbReference>
<sequence>MNTDSIDIIYFSLFPWDHPYSSVSLCMAREFAQTNRVFYINHPHTLKDFVTGFKEESVQDRMGDLLKGKMRYESIPNLPDKVIGVHPPLTLPINWLPEGKIYERGFEWNNDKVLETIRKVIADYDLKDFIYINCYDPYYCPVLPRDTGVRLNVYQCIDDISQDDYTVRHGVRLEEEAIRRADIGLVTSSRLYELKSPLNPNLYVLNNAADVELFYQAQNKKQDRPAEIRNLSGPIIGYTGNLDDYRIDYPLLREIALAHTDKTLLLVGPVNSGQFEEQGLHELPNVVHTGGKNIRELPAYLQYMDCVIIPFLCNELTASIYPLKINEYLAAGKSVISTNFSRDIRQFADQIRLVENRAEFIEAIPAAITDNSTVQKAERLARARKNTWSSRVETFWEIIEKHWDRPKVKETVSNDHL</sequence>
<dbReference type="AlphaFoldDB" id="A0A2D0NIT0"/>
<dbReference type="GO" id="GO:0016740">
    <property type="term" value="F:transferase activity"/>
    <property type="evidence" value="ECO:0007669"/>
    <property type="project" value="UniProtKB-KW"/>
</dbReference>
<protein>
    <submittedName>
        <fullName evidence="1">Group 1 glycosyl transferase</fullName>
    </submittedName>
</protein>
<dbReference type="Pfam" id="PF13692">
    <property type="entry name" value="Glyco_trans_1_4"/>
    <property type="match status" value="1"/>
</dbReference>
<evidence type="ECO:0000313" key="1">
    <source>
        <dbReference type="EMBL" id="PHN08401.1"/>
    </source>
</evidence>
<proteinExistence type="predicted"/>
<reference evidence="1 2" key="1">
    <citation type="submission" date="2017-10" db="EMBL/GenBank/DDBJ databases">
        <title>The draft genome sequence of Lewinella nigricans NBRC 102662.</title>
        <authorList>
            <person name="Wang K."/>
        </authorList>
    </citation>
    <scope>NUCLEOTIDE SEQUENCE [LARGE SCALE GENOMIC DNA]</scope>
    <source>
        <strain evidence="1 2">NBRC 102662</strain>
    </source>
</reference>
<comment type="caution">
    <text evidence="1">The sequence shown here is derived from an EMBL/GenBank/DDBJ whole genome shotgun (WGS) entry which is preliminary data.</text>
</comment>
<dbReference type="Gene3D" id="3.40.50.2000">
    <property type="entry name" value="Glycogen Phosphorylase B"/>
    <property type="match status" value="1"/>
</dbReference>
<dbReference type="Proteomes" id="UP000223913">
    <property type="component" value="Unassembled WGS sequence"/>
</dbReference>
<dbReference type="OrthoDB" id="9816564at2"/>
<accession>A0A2D0NIT0</accession>